<dbReference type="PROSITE" id="PS00010">
    <property type="entry name" value="ASX_HYDROXYL"/>
    <property type="match status" value="4"/>
</dbReference>
<dbReference type="InterPro" id="IPR000152">
    <property type="entry name" value="EGF-type_Asp/Asn_hydroxyl_site"/>
</dbReference>
<feature type="domain" description="EGF-like" evidence="8">
    <location>
        <begin position="733"/>
        <end position="772"/>
    </location>
</feature>
<keyword evidence="4 6" id="KW-1015">Disulfide bond</keyword>
<evidence type="ECO:0000256" key="1">
    <source>
        <dbReference type="ARBA" id="ARBA00022536"/>
    </source>
</evidence>
<feature type="disulfide bond" evidence="6">
    <location>
        <begin position="737"/>
        <end position="747"/>
    </location>
</feature>
<dbReference type="FunFam" id="2.10.25.10:FF:000038">
    <property type="entry name" value="Fibrillin 2"/>
    <property type="match status" value="3"/>
</dbReference>
<dbReference type="PROSITE" id="PS01187">
    <property type="entry name" value="EGF_CA"/>
    <property type="match status" value="3"/>
</dbReference>
<dbReference type="EMBL" id="OC930106">
    <property type="protein sequence ID" value="CAD7658564.1"/>
    <property type="molecule type" value="Genomic_DNA"/>
</dbReference>
<dbReference type="EMBL" id="CAJPVJ010015281">
    <property type="protein sequence ID" value="CAG2175750.1"/>
    <property type="molecule type" value="Genomic_DNA"/>
</dbReference>
<evidence type="ECO:0000256" key="2">
    <source>
        <dbReference type="ARBA" id="ARBA00022729"/>
    </source>
</evidence>
<dbReference type="SMART" id="SM00179">
    <property type="entry name" value="EGF_CA"/>
    <property type="match status" value="11"/>
</dbReference>
<sequence length="783" mass="87550">MNIILYLLLLTTYAIHLTHGSNRYDDYEFLLEKCCDLGTTRAKQLPTGGCRFHNTSFDRLMTNSEYRRQCELVVEICCVKEHRQRNCEEGKAFAKSRTNCSAIHTAIVTQVANESAKDCCLSCELGLMASGANFPCTFNAHGTFGLGYPYEDVYYECCAQPKLIDNNMNAAISTRRSGAAVSICDTNASPCAHNCYDPGADVGPVRCSCYKGYQLAVDGRDCIDVDECDEKTHNCDIRSEECVNNFGSFQCVSRSERLESRELHPCPDGYKWSTRLRRCGDIDECFENADNCNRLTHVCKNQLGSFQCILLGDTCPPGFKRGPNGDRDCQDIDECVDRSQNGCQEPLETCINSVGGYYCEQIPDSSPETTTGAQSTDPTQCKQGYRFSKLTYRCEDIDECRIGQHICNLATHNCVNTDGSYNCLPLVSADSQEDCRPGFRRNRWSKECEDINECETEYMPCRRDQSCRNTVGSYVCYCQAGYIKDGVTGECKDINECQLGTHTCHHTLRCDNTIGSFHCVRVQDCGTGYTINAETDLCEDINECEIGTDNCGQDFRCRNIDGSFKCDRVTCPYGQHLTIDGNCRPNDCEGGKMFNQTLNRCVDINECLNAPCAANQKCINTVGSYRCSHYCTPGYQPTKYGNACEDIDECLLGTHECTGMQICRNRPGNYICECPLGYILNMNRDCEDINECTRFGSSVCPPDTSICVNTIGSYRCQCKAGFEEDGSGRFCQDVDECLSGHRCSDKCFNTWGGYQCSCESGYKLSADNRTCVDVDECDEFERK</sequence>
<accession>A0A7R9QU54</accession>
<keyword evidence="3" id="KW-0677">Repeat</keyword>
<dbReference type="GO" id="GO:0005509">
    <property type="term" value="F:calcium ion binding"/>
    <property type="evidence" value="ECO:0007669"/>
    <property type="project" value="InterPro"/>
</dbReference>
<evidence type="ECO:0000313" key="9">
    <source>
        <dbReference type="EMBL" id="CAD7658564.1"/>
    </source>
</evidence>
<dbReference type="InterPro" id="IPR026823">
    <property type="entry name" value="cEGF"/>
</dbReference>
<dbReference type="Proteomes" id="UP000728032">
    <property type="component" value="Unassembled WGS sequence"/>
</dbReference>
<dbReference type="OrthoDB" id="10022113at2759"/>
<name>A0A7R9QU54_9ACAR</name>
<evidence type="ECO:0000313" key="10">
    <source>
        <dbReference type="Proteomes" id="UP000728032"/>
    </source>
</evidence>
<protein>
    <recommendedName>
        <fullName evidence="8">EGF-like domain-containing protein</fullName>
    </recommendedName>
</protein>
<gene>
    <name evidence="9" type="ORF">ONB1V03_LOCUS15185</name>
</gene>
<dbReference type="InterPro" id="IPR049883">
    <property type="entry name" value="NOTCH1_EGF-like"/>
</dbReference>
<keyword evidence="2 7" id="KW-0732">Signal</keyword>
<dbReference type="FunFam" id="2.10.25.10:FF:000240">
    <property type="entry name" value="Vitamin K-dependent protein S"/>
    <property type="match status" value="1"/>
</dbReference>
<feature type="non-terminal residue" evidence="9">
    <location>
        <position position="783"/>
    </location>
</feature>
<dbReference type="AlphaFoldDB" id="A0A7R9QU54"/>
<feature type="domain" description="EGF-like" evidence="8">
    <location>
        <begin position="688"/>
        <end position="732"/>
    </location>
</feature>
<dbReference type="Pfam" id="PF12662">
    <property type="entry name" value="cEGF"/>
    <property type="match status" value="1"/>
</dbReference>
<feature type="domain" description="EGF-like" evidence="8">
    <location>
        <begin position="646"/>
        <end position="687"/>
    </location>
</feature>
<organism evidence="9">
    <name type="scientific">Oppiella nova</name>
    <dbReference type="NCBI Taxonomy" id="334625"/>
    <lineage>
        <taxon>Eukaryota</taxon>
        <taxon>Metazoa</taxon>
        <taxon>Ecdysozoa</taxon>
        <taxon>Arthropoda</taxon>
        <taxon>Chelicerata</taxon>
        <taxon>Arachnida</taxon>
        <taxon>Acari</taxon>
        <taxon>Acariformes</taxon>
        <taxon>Sarcoptiformes</taxon>
        <taxon>Oribatida</taxon>
        <taxon>Brachypylina</taxon>
        <taxon>Oppioidea</taxon>
        <taxon>Oppiidae</taxon>
        <taxon>Oppiella</taxon>
    </lineage>
</organism>
<dbReference type="InterPro" id="IPR000742">
    <property type="entry name" value="EGF"/>
</dbReference>
<feature type="chain" id="PRO_5036211935" description="EGF-like domain-containing protein" evidence="7">
    <location>
        <begin position="21"/>
        <end position="783"/>
    </location>
</feature>
<evidence type="ECO:0000259" key="8">
    <source>
        <dbReference type="PROSITE" id="PS50026"/>
    </source>
</evidence>
<dbReference type="PANTHER" id="PTHR24039">
    <property type="entry name" value="FIBRILLIN-RELATED"/>
    <property type="match status" value="1"/>
</dbReference>
<keyword evidence="5" id="KW-0325">Glycoprotein</keyword>
<dbReference type="SUPFAM" id="SSF57184">
    <property type="entry name" value="Growth factor receptor domain"/>
    <property type="match status" value="2"/>
</dbReference>
<evidence type="ECO:0000256" key="4">
    <source>
        <dbReference type="ARBA" id="ARBA00023157"/>
    </source>
</evidence>
<proteinExistence type="predicted"/>
<dbReference type="PROSITE" id="PS01186">
    <property type="entry name" value="EGF_2"/>
    <property type="match status" value="3"/>
</dbReference>
<dbReference type="PANTHER" id="PTHR24039:SF58">
    <property type="entry name" value="EGF-LIKE DOMAIN-CONTAINING PROTEIN"/>
    <property type="match status" value="1"/>
</dbReference>
<evidence type="ECO:0000256" key="6">
    <source>
        <dbReference type="PROSITE-ProRule" id="PRU00076"/>
    </source>
</evidence>
<comment type="caution">
    <text evidence="6">Lacks conserved residue(s) required for the propagation of feature annotation.</text>
</comment>
<dbReference type="SMART" id="SM00181">
    <property type="entry name" value="EGF"/>
    <property type="match status" value="9"/>
</dbReference>
<dbReference type="FunFam" id="2.10.25.10:FF:000005">
    <property type="entry name" value="Fibrillin 2"/>
    <property type="match status" value="1"/>
</dbReference>
<feature type="domain" description="EGF-like" evidence="8">
    <location>
        <begin position="450"/>
        <end position="488"/>
    </location>
</feature>
<dbReference type="InterPro" id="IPR018097">
    <property type="entry name" value="EGF_Ca-bd_CS"/>
</dbReference>
<keyword evidence="1 6" id="KW-0245">EGF-like domain</keyword>
<dbReference type="InterPro" id="IPR009030">
    <property type="entry name" value="Growth_fac_rcpt_cys_sf"/>
</dbReference>
<dbReference type="InterPro" id="IPR001881">
    <property type="entry name" value="EGF-like_Ca-bd_dom"/>
</dbReference>
<evidence type="ECO:0000256" key="5">
    <source>
        <dbReference type="ARBA" id="ARBA00023180"/>
    </source>
</evidence>
<dbReference type="CDD" id="cd00054">
    <property type="entry name" value="EGF_CA"/>
    <property type="match status" value="3"/>
</dbReference>
<evidence type="ECO:0000256" key="3">
    <source>
        <dbReference type="ARBA" id="ARBA00022737"/>
    </source>
</evidence>
<evidence type="ECO:0000256" key="7">
    <source>
        <dbReference type="SAM" id="SignalP"/>
    </source>
</evidence>
<dbReference type="SUPFAM" id="SSF57196">
    <property type="entry name" value="EGF/Laminin"/>
    <property type="match status" value="4"/>
</dbReference>
<reference evidence="9" key="1">
    <citation type="submission" date="2020-11" db="EMBL/GenBank/DDBJ databases">
        <authorList>
            <person name="Tran Van P."/>
        </authorList>
    </citation>
    <scope>NUCLEOTIDE SEQUENCE</scope>
</reference>
<dbReference type="Gene3D" id="2.10.25.10">
    <property type="entry name" value="Laminin"/>
    <property type="match status" value="12"/>
</dbReference>
<dbReference type="PROSITE" id="PS50026">
    <property type="entry name" value="EGF_3"/>
    <property type="match status" value="4"/>
</dbReference>
<keyword evidence="10" id="KW-1185">Reference proteome</keyword>
<dbReference type="Pfam" id="PF07645">
    <property type="entry name" value="EGF_CA"/>
    <property type="match status" value="10"/>
</dbReference>
<feature type="signal peptide" evidence="7">
    <location>
        <begin position="1"/>
        <end position="20"/>
    </location>
</feature>